<dbReference type="InterPro" id="IPR011990">
    <property type="entry name" value="TPR-like_helical_dom_sf"/>
</dbReference>
<accession>A3XMG1</accession>
<dbReference type="PROSITE" id="PS51123">
    <property type="entry name" value="OMPA_2"/>
    <property type="match status" value="1"/>
</dbReference>
<organism evidence="7 8">
    <name type="scientific">Leeuwenhoekiella blandensis (strain CECT 7118 / CCUG 51940 / KCTC 22103 / MED217)</name>
    <name type="common">Flavobacterium sp. (strain MED217)</name>
    <dbReference type="NCBI Taxonomy" id="398720"/>
    <lineage>
        <taxon>Bacteria</taxon>
        <taxon>Pseudomonadati</taxon>
        <taxon>Bacteroidota</taxon>
        <taxon>Flavobacteriia</taxon>
        <taxon>Flavobacteriales</taxon>
        <taxon>Flavobacteriaceae</taxon>
        <taxon>Leeuwenhoekiella</taxon>
    </lineage>
</organism>
<name>A3XMG1_LEEBM</name>
<dbReference type="RefSeq" id="WP_009779908.1">
    <property type="nucleotide sequence ID" value="NZ_CH672395.1"/>
</dbReference>
<dbReference type="InterPro" id="IPR006664">
    <property type="entry name" value="OMP_bac"/>
</dbReference>
<proteinExistence type="predicted"/>
<dbReference type="Pfam" id="PF07676">
    <property type="entry name" value="PD40"/>
    <property type="match status" value="3"/>
</dbReference>
<dbReference type="SUPFAM" id="SSF49464">
    <property type="entry name" value="Carboxypeptidase regulatory domain-like"/>
    <property type="match status" value="1"/>
</dbReference>
<dbReference type="Gene3D" id="2.60.40.1120">
    <property type="entry name" value="Carboxypeptidase-like, regulatory domain"/>
    <property type="match status" value="1"/>
</dbReference>
<keyword evidence="2 5" id="KW-0472">Membrane</keyword>
<dbReference type="InterPro" id="IPR011042">
    <property type="entry name" value="6-blade_b-propeller_TolB-like"/>
</dbReference>
<dbReference type="AlphaFoldDB" id="A3XMG1"/>
<feature type="domain" description="OmpA-like" evidence="6">
    <location>
        <begin position="503"/>
        <end position="622"/>
    </location>
</feature>
<dbReference type="InterPro" id="IPR050330">
    <property type="entry name" value="Bact_OuterMem_StrucFunc"/>
</dbReference>
<dbReference type="InterPro" id="IPR008969">
    <property type="entry name" value="CarboxyPept-like_regulatory"/>
</dbReference>
<dbReference type="EMBL" id="AANC01000005">
    <property type="protein sequence ID" value="EAQ49259.1"/>
    <property type="molecule type" value="Genomic_DNA"/>
</dbReference>
<evidence type="ECO:0000259" key="6">
    <source>
        <dbReference type="PROSITE" id="PS51123"/>
    </source>
</evidence>
<dbReference type="CDD" id="cd07185">
    <property type="entry name" value="OmpA_C-like"/>
    <property type="match status" value="1"/>
</dbReference>
<dbReference type="Proteomes" id="UP000001601">
    <property type="component" value="Unassembled WGS sequence"/>
</dbReference>
<dbReference type="InterPro" id="IPR006665">
    <property type="entry name" value="OmpA-like"/>
</dbReference>
<dbReference type="SUPFAM" id="SSF103088">
    <property type="entry name" value="OmpA-like"/>
    <property type="match status" value="1"/>
</dbReference>
<keyword evidence="8" id="KW-1185">Reference proteome</keyword>
<dbReference type="InterPro" id="IPR011659">
    <property type="entry name" value="WD40"/>
</dbReference>
<dbReference type="OrthoDB" id="9809364at2"/>
<dbReference type="eggNOG" id="COG2885">
    <property type="taxonomic scope" value="Bacteria"/>
</dbReference>
<dbReference type="SUPFAM" id="SSF82171">
    <property type="entry name" value="DPP6 N-terminal domain-like"/>
    <property type="match status" value="1"/>
</dbReference>
<dbReference type="PRINTS" id="PR01021">
    <property type="entry name" value="OMPADOMAIN"/>
</dbReference>
<evidence type="ECO:0000256" key="5">
    <source>
        <dbReference type="PROSITE-ProRule" id="PRU00473"/>
    </source>
</evidence>
<evidence type="ECO:0000256" key="2">
    <source>
        <dbReference type="ARBA" id="ARBA00023136"/>
    </source>
</evidence>
<dbReference type="Pfam" id="PF00691">
    <property type="entry name" value="OmpA"/>
    <property type="match status" value="1"/>
</dbReference>
<dbReference type="PROSITE" id="PS50005">
    <property type="entry name" value="TPR"/>
    <property type="match status" value="1"/>
</dbReference>
<reference evidence="7 8" key="1">
    <citation type="journal article" date="2007" name="Nature">
        <title>Light stimulates growth of proteorhodopsin-containing marine Flavobacteria.</title>
        <authorList>
            <person name="Gomez-Consarnau L."/>
            <person name="Gonzalez J.M."/>
            <person name="Coll-Llado M."/>
            <person name="Gourdon P."/>
            <person name="Pascher T."/>
            <person name="Neutze R."/>
            <person name="Pedros-Alio C."/>
            <person name="Pinhassi J."/>
        </authorList>
    </citation>
    <scope>NUCLEOTIDE SEQUENCE [LARGE SCALE GENOMIC DNA]</scope>
    <source>
        <strain evidence="7 8">MED217</strain>
    </source>
</reference>
<evidence type="ECO:0000256" key="4">
    <source>
        <dbReference type="PROSITE-ProRule" id="PRU00339"/>
    </source>
</evidence>
<comment type="subcellular location">
    <subcellularLocation>
        <location evidence="1">Cell outer membrane</location>
    </subcellularLocation>
</comment>
<dbReference type="STRING" id="398720.MED217_07636"/>
<evidence type="ECO:0000313" key="7">
    <source>
        <dbReference type="EMBL" id="EAQ49259.1"/>
    </source>
</evidence>
<gene>
    <name evidence="7" type="ORF">MED217_07636</name>
</gene>
<dbReference type="PANTHER" id="PTHR30329:SF21">
    <property type="entry name" value="LIPOPROTEIN YIAD-RELATED"/>
    <property type="match status" value="1"/>
</dbReference>
<keyword evidence="4" id="KW-0802">TPR repeat</keyword>
<dbReference type="PANTHER" id="PTHR30329">
    <property type="entry name" value="STATOR ELEMENT OF FLAGELLAR MOTOR COMPLEX"/>
    <property type="match status" value="1"/>
</dbReference>
<evidence type="ECO:0000256" key="1">
    <source>
        <dbReference type="ARBA" id="ARBA00004442"/>
    </source>
</evidence>
<dbReference type="InterPro" id="IPR036737">
    <property type="entry name" value="OmpA-like_sf"/>
</dbReference>
<dbReference type="GO" id="GO:0009279">
    <property type="term" value="C:cell outer membrane"/>
    <property type="evidence" value="ECO:0007669"/>
    <property type="project" value="UniProtKB-SubCell"/>
</dbReference>
<feature type="repeat" description="TPR" evidence="4">
    <location>
        <begin position="51"/>
        <end position="84"/>
    </location>
</feature>
<dbReference type="Gene3D" id="2.120.10.30">
    <property type="entry name" value="TolB, C-terminal domain"/>
    <property type="match status" value="1"/>
</dbReference>
<keyword evidence="3" id="KW-0998">Cell outer membrane</keyword>
<dbReference type="HOGENOM" id="CLU_014978_0_0_10"/>
<evidence type="ECO:0000313" key="8">
    <source>
        <dbReference type="Proteomes" id="UP000001601"/>
    </source>
</evidence>
<evidence type="ECO:0000256" key="3">
    <source>
        <dbReference type="ARBA" id="ARBA00023237"/>
    </source>
</evidence>
<dbReference type="SUPFAM" id="SSF48452">
    <property type="entry name" value="TPR-like"/>
    <property type="match status" value="1"/>
</dbReference>
<dbReference type="InterPro" id="IPR019734">
    <property type="entry name" value="TPR_rpt"/>
</dbReference>
<comment type="caution">
    <text evidence="7">The sequence shown here is derived from an EMBL/GenBank/DDBJ whole genome shotgun (WGS) entry which is preliminary data.</text>
</comment>
<sequence length="622" mass="69415">MKNYTLLFILLAVCQVGLSQSKTLEKANKLFASQAYAEAIEAYTAEDELDADATLNLADAYYYIADAEKAVQYYDQAWELNEGRSPEAHFRYADALKRNKDYDRANAILTNYTGTNVDILKAMEANDLEVSQFFMPQVVDAASAYDDFGAAYYDRQVVFASNRNATRPLYPWTGKPYLDLYYGKINGSAITDEGEFPGAINTDTHESNAVFTSDGQKMYFTRTSNKFKKVDGAKVAPLQLFSAELIAGKWDNVQMLPISSDVYSVAHPALSADENTLYFSSDMPGGYGSFDIYKVSIEGESFGTPVNLGENVNSDKLEQFPYISENGNLYFASNRAEGLGGLDLYSSDPQGDSFAEAYNLGSSINSNADDFALIIKERQGSGFMSSNRTGKDKIYSFETFPNLNYQIIGNVDDKKTLEPLPGAEVTLYRPSTGTTQKTITEADGSFKFEVRPNSLYKVKATKALYAPVEKEVKIEYAQNTKTLIKLQMSAYADTEDIVAVNDRNQLTQVKLEKIYFDFDKANIRPDAATTLDKLVALMKKYPEMNVEVASHTDQRGPEDYNLQLSQRRAQSTVDYIVSKGIDRSRLKAQGYGEQDPINACPSGDCTEEQFDENRRSEFTILK</sequence>
<dbReference type="Gene3D" id="3.30.1330.60">
    <property type="entry name" value="OmpA-like domain"/>
    <property type="match status" value="1"/>
</dbReference>
<dbReference type="Pfam" id="PF13620">
    <property type="entry name" value="CarboxypepD_reg"/>
    <property type="match status" value="1"/>
</dbReference>
<protein>
    <submittedName>
        <fullName evidence="7">OmpA family protein</fullName>
    </submittedName>
</protein>
<dbReference type="Gene3D" id="1.25.40.10">
    <property type="entry name" value="Tetratricopeptide repeat domain"/>
    <property type="match status" value="1"/>
</dbReference>